<gene>
    <name evidence="3" type="ORF">FKY71_18990</name>
</gene>
<accession>A0A540V7X2</accession>
<feature type="domain" description="Predicted pPIWI-associating nuclease" evidence="1">
    <location>
        <begin position="6"/>
        <end position="138"/>
    </location>
</feature>
<proteinExistence type="predicted"/>
<dbReference type="Pfam" id="PF18165">
    <property type="entry name" value="pP_pnuc_1"/>
    <property type="match status" value="1"/>
</dbReference>
<evidence type="ECO:0000313" key="3">
    <source>
        <dbReference type="EMBL" id="TQE92832.1"/>
    </source>
</evidence>
<feature type="domain" description="Predicted pPIWI-associating nuclease group 2" evidence="2">
    <location>
        <begin position="148"/>
        <end position="262"/>
    </location>
</feature>
<dbReference type="Pfam" id="PF18166">
    <property type="entry name" value="pP_pnuc_2"/>
    <property type="match status" value="1"/>
</dbReference>
<protein>
    <submittedName>
        <fullName evidence="3">Uncharacterized protein</fullName>
    </submittedName>
</protein>
<dbReference type="InterPro" id="IPR040556">
    <property type="entry name" value="pP_pnuc_1"/>
</dbReference>
<dbReference type="Proteomes" id="UP000315400">
    <property type="component" value="Unassembled WGS sequence"/>
</dbReference>
<evidence type="ECO:0000313" key="4">
    <source>
        <dbReference type="Proteomes" id="UP000315400"/>
    </source>
</evidence>
<reference evidence="3 4" key="1">
    <citation type="submission" date="2019-06" db="EMBL/GenBank/DDBJ databases">
        <title>Metagenome assembled Genome of Spiribacter salinus SL48-SHIP from the microbial mat of Salt Lake 48 (Novosibirsk region, Russia).</title>
        <authorList>
            <person name="Shipova A."/>
            <person name="Rozanov A.S."/>
            <person name="Bryanskaya A.V."/>
            <person name="Peltek S.E."/>
        </authorList>
    </citation>
    <scope>NUCLEOTIDE SEQUENCE [LARGE SCALE GENOMIC DNA]</scope>
    <source>
        <strain evidence="3">SL48-SHIP-2</strain>
    </source>
</reference>
<sequence>MDLQDLLPDEFSRDLLSGSLRVAGDAENPVRMHLFAAGVRELFGHILHTLAPDDEVRKCSWFVQAKDTTTVTRRQRATYATQGGFPDEYVVSLGVDIEDLHNEAIDAIEALNKATHVRPQTIQKDPGAVDAFVAEALGALEGLLISFSECRSAVQNALEKFVYESMMNALVTENFDTISLLSGRGYEVDLWIDDDEVEVVSISAEKVLVRFSGIAPVTMHYGPKNDAAEISHDFPFWMIFEAKVEKPTEMKLVDHFFDDSGWFD</sequence>
<organism evidence="3 4">
    <name type="scientific">Spiribacter salinus</name>
    <dbReference type="NCBI Taxonomy" id="1335746"/>
    <lineage>
        <taxon>Bacteria</taxon>
        <taxon>Pseudomonadati</taxon>
        <taxon>Pseudomonadota</taxon>
        <taxon>Gammaproteobacteria</taxon>
        <taxon>Chromatiales</taxon>
        <taxon>Ectothiorhodospiraceae</taxon>
        <taxon>Spiribacter</taxon>
    </lineage>
</organism>
<name>A0A540V7X2_9GAMM</name>
<dbReference type="InterPro" id="IPR041584">
    <property type="entry name" value="Put_pPIWI_pnuc_2"/>
</dbReference>
<comment type="caution">
    <text evidence="3">The sequence shown here is derived from an EMBL/GenBank/DDBJ whole genome shotgun (WGS) entry which is preliminary data.</text>
</comment>
<dbReference type="EMBL" id="VIFK01000551">
    <property type="protein sequence ID" value="TQE92832.1"/>
    <property type="molecule type" value="Genomic_DNA"/>
</dbReference>
<evidence type="ECO:0000259" key="2">
    <source>
        <dbReference type="Pfam" id="PF18166"/>
    </source>
</evidence>
<evidence type="ECO:0000259" key="1">
    <source>
        <dbReference type="Pfam" id="PF18165"/>
    </source>
</evidence>
<dbReference type="AlphaFoldDB" id="A0A540V7X2"/>